<dbReference type="NCBIfam" id="NF009905">
    <property type="entry name" value="PRK13368.1"/>
    <property type="match status" value="1"/>
</dbReference>
<dbReference type="Gene3D" id="3.90.550.10">
    <property type="entry name" value="Spore Coat Polysaccharide Biosynthesis Protein SpsA, Chain A"/>
    <property type="match status" value="1"/>
</dbReference>
<dbReference type="NCBIfam" id="NF003952">
    <property type="entry name" value="PRK05450.1-5"/>
    <property type="match status" value="1"/>
</dbReference>
<evidence type="ECO:0000256" key="2">
    <source>
        <dbReference type="ARBA" id="ARBA00022695"/>
    </source>
</evidence>
<dbReference type="InterPro" id="IPR004528">
    <property type="entry name" value="KdsB"/>
</dbReference>
<dbReference type="Pfam" id="PF02348">
    <property type="entry name" value="CTP_transf_3"/>
    <property type="match status" value="1"/>
</dbReference>
<evidence type="ECO:0000313" key="4">
    <source>
        <dbReference type="EMBL" id="TKB01514.1"/>
    </source>
</evidence>
<dbReference type="CDD" id="cd02517">
    <property type="entry name" value="CMP-KDO-Synthetase"/>
    <property type="match status" value="1"/>
</dbReference>
<keyword evidence="2 4" id="KW-0548">Nucleotidyltransferase</keyword>
<dbReference type="PANTHER" id="PTHR42866:SF2">
    <property type="entry name" value="3-DEOXY-MANNO-OCTULOSONATE CYTIDYLYLTRANSFERASE, MITOCHONDRIAL"/>
    <property type="match status" value="1"/>
</dbReference>
<dbReference type="SUPFAM" id="SSF53448">
    <property type="entry name" value="Nucleotide-diphospho-sugar transferases"/>
    <property type="match status" value="1"/>
</dbReference>
<keyword evidence="5" id="KW-1185">Reference proteome</keyword>
<dbReference type="GO" id="GO:0008690">
    <property type="term" value="F:3-deoxy-manno-octulosonate cytidylyltransferase activity"/>
    <property type="evidence" value="ECO:0007669"/>
    <property type="project" value="InterPro"/>
</dbReference>
<dbReference type="InterPro" id="IPR003329">
    <property type="entry name" value="Cytidylyl_trans"/>
</dbReference>
<dbReference type="InterPro" id="IPR029044">
    <property type="entry name" value="Nucleotide-diphossugar_trans"/>
</dbReference>
<reference evidence="4 5" key="1">
    <citation type="submission" date="2019-04" db="EMBL/GenBank/DDBJ databases">
        <title>Alteromonas portus sp. nov., an alginate lyase-excreting marine bacterium.</title>
        <authorList>
            <person name="Huang H."/>
            <person name="Mo K."/>
            <person name="Bao S."/>
        </authorList>
    </citation>
    <scope>NUCLEOTIDE SEQUENCE [LARGE SCALE GENOMIC DNA]</scope>
    <source>
        <strain evidence="4 5">HB161718</strain>
    </source>
</reference>
<sequence>MEFNVHSTNRAVILIPARFASSRYPGKPLVKLLGKPMILWVAELAAQAIGVENVYIATDSESIRETVVGAGFNVVMTGEAITGTDRLAEAANKIDASIFVNLQGDEPLVDPEDILKILSVKLANPTKVINGFTYLDAQEKADNVNIPKVITNEKDELIYMSRAPLPGCKEPDKKPKRYKKQVCIYAFNKDELNLFRDFGRKSELENFEDIEILRFLELGVAVQMVETRAGTYAVDTPEDVEIVEKEMLAQGMSYEAE</sequence>
<keyword evidence="3" id="KW-0448">Lipopolysaccharide biosynthesis</keyword>
<dbReference type="OrthoDB" id="9815559at2"/>
<evidence type="ECO:0000256" key="1">
    <source>
        <dbReference type="ARBA" id="ARBA00022679"/>
    </source>
</evidence>
<keyword evidence="1 4" id="KW-0808">Transferase</keyword>
<evidence type="ECO:0000313" key="5">
    <source>
        <dbReference type="Proteomes" id="UP000305471"/>
    </source>
</evidence>
<evidence type="ECO:0000256" key="3">
    <source>
        <dbReference type="ARBA" id="ARBA00022985"/>
    </source>
</evidence>
<dbReference type="EMBL" id="SWCO01000010">
    <property type="protein sequence ID" value="TKB01514.1"/>
    <property type="molecule type" value="Genomic_DNA"/>
</dbReference>
<dbReference type="PANTHER" id="PTHR42866">
    <property type="entry name" value="3-DEOXY-MANNO-OCTULOSONATE CYTIDYLYLTRANSFERASE"/>
    <property type="match status" value="1"/>
</dbReference>
<dbReference type="GO" id="GO:0009103">
    <property type="term" value="P:lipopolysaccharide biosynthetic process"/>
    <property type="evidence" value="ECO:0007669"/>
    <property type="project" value="UniProtKB-KW"/>
</dbReference>
<dbReference type="Proteomes" id="UP000305471">
    <property type="component" value="Unassembled WGS sequence"/>
</dbReference>
<name>A0A4U0ZA60_9ALTE</name>
<dbReference type="AlphaFoldDB" id="A0A4U0ZA60"/>
<organism evidence="4 5">
    <name type="scientific">Alteromonas portus</name>
    <dbReference type="NCBI Taxonomy" id="2565549"/>
    <lineage>
        <taxon>Bacteria</taxon>
        <taxon>Pseudomonadati</taxon>
        <taxon>Pseudomonadota</taxon>
        <taxon>Gammaproteobacteria</taxon>
        <taxon>Alteromonadales</taxon>
        <taxon>Alteromonadaceae</taxon>
        <taxon>Alteromonas/Salinimonas group</taxon>
        <taxon>Alteromonas</taxon>
    </lineage>
</organism>
<accession>A0A4U0ZA60</accession>
<protein>
    <submittedName>
        <fullName evidence="4">3-deoxy-manno-octulosonate cytidylyltransferase</fullName>
    </submittedName>
</protein>
<gene>
    <name evidence="4" type="ORF">E5672_17035</name>
</gene>
<proteinExistence type="predicted"/>
<comment type="caution">
    <text evidence="4">The sequence shown here is derived from an EMBL/GenBank/DDBJ whole genome shotgun (WGS) entry which is preliminary data.</text>
</comment>
<dbReference type="GO" id="GO:0005829">
    <property type="term" value="C:cytosol"/>
    <property type="evidence" value="ECO:0007669"/>
    <property type="project" value="TreeGrafter"/>
</dbReference>